<gene>
    <name evidence="6" type="ORF">UX87_C0048G0006</name>
</gene>
<evidence type="ECO:0000313" key="7">
    <source>
        <dbReference type="Proteomes" id="UP000034364"/>
    </source>
</evidence>
<keyword evidence="3 5" id="KW-1133">Transmembrane helix</keyword>
<feature type="transmembrane region" description="Helical" evidence="5">
    <location>
        <begin position="79"/>
        <end position="96"/>
    </location>
</feature>
<dbReference type="AlphaFoldDB" id="A0A0G1RZF5"/>
<name>A0A0G1RZF5_9BACT</name>
<protein>
    <recommendedName>
        <fullName evidence="8">Chloroplast import component protein (Tic20)</fullName>
    </recommendedName>
</protein>
<evidence type="ECO:0000256" key="2">
    <source>
        <dbReference type="ARBA" id="ARBA00022692"/>
    </source>
</evidence>
<comment type="subcellular location">
    <subcellularLocation>
        <location evidence="1">Membrane</location>
        <topology evidence="1">Multi-pass membrane protein</topology>
    </subcellularLocation>
</comment>
<dbReference type="EMBL" id="LCNV01000048">
    <property type="protein sequence ID" value="KKU62466.1"/>
    <property type="molecule type" value="Genomic_DNA"/>
</dbReference>
<dbReference type="InterPro" id="IPR019109">
    <property type="entry name" value="MamF_MmsF"/>
</dbReference>
<feature type="transmembrane region" description="Helical" evidence="5">
    <location>
        <begin position="20"/>
        <end position="40"/>
    </location>
</feature>
<keyword evidence="4 5" id="KW-0472">Membrane</keyword>
<keyword evidence="2 5" id="KW-0812">Transmembrane</keyword>
<accession>A0A0G1RZF5</accession>
<comment type="caution">
    <text evidence="6">The sequence shown here is derived from an EMBL/GenBank/DDBJ whole genome shotgun (WGS) entry which is preliminary data.</text>
</comment>
<evidence type="ECO:0000256" key="4">
    <source>
        <dbReference type="ARBA" id="ARBA00023136"/>
    </source>
</evidence>
<evidence type="ECO:0000256" key="5">
    <source>
        <dbReference type="SAM" id="Phobius"/>
    </source>
</evidence>
<organism evidence="6 7">
    <name type="scientific">Candidatus Amesbacteria bacterium GW2011_GWA1_47_16</name>
    <dbReference type="NCBI Taxonomy" id="1618353"/>
    <lineage>
        <taxon>Bacteria</taxon>
        <taxon>Candidatus Amesiibacteriota</taxon>
    </lineage>
</organism>
<evidence type="ECO:0000256" key="3">
    <source>
        <dbReference type="ARBA" id="ARBA00022989"/>
    </source>
</evidence>
<dbReference type="Proteomes" id="UP000034364">
    <property type="component" value="Unassembled WGS sequence"/>
</dbReference>
<evidence type="ECO:0008006" key="8">
    <source>
        <dbReference type="Google" id="ProtNLM"/>
    </source>
</evidence>
<dbReference type="Pfam" id="PF09685">
    <property type="entry name" value="MamF_MmsF"/>
    <property type="match status" value="1"/>
</dbReference>
<evidence type="ECO:0000256" key="1">
    <source>
        <dbReference type="ARBA" id="ARBA00004141"/>
    </source>
</evidence>
<evidence type="ECO:0000313" key="6">
    <source>
        <dbReference type="EMBL" id="KKU62466.1"/>
    </source>
</evidence>
<sequence length="119" mass="13271">MAVKKEENTTNNPTWSPNAAAALGYAPFVGWLAAIALLLVEKDKSVRWNAVQALIFGLLIIVTTSIMKGIIVLNLLSPLVWIAGMVIQLVWVVKAYQKQDTRMPYLSELTDRLLKKAYQ</sequence>
<proteinExistence type="predicted"/>
<feature type="transmembrane region" description="Helical" evidence="5">
    <location>
        <begin position="52"/>
        <end position="73"/>
    </location>
</feature>
<reference evidence="6 7" key="1">
    <citation type="journal article" date="2015" name="Nature">
        <title>rRNA introns, odd ribosomes, and small enigmatic genomes across a large radiation of phyla.</title>
        <authorList>
            <person name="Brown C.T."/>
            <person name="Hug L.A."/>
            <person name="Thomas B.C."/>
            <person name="Sharon I."/>
            <person name="Castelle C.J."/>
            <person name="Singh A."/>
            <person name="Wilkins M.J."/>
            <person name="Williams K.H."/>
            <person name="Banfield J.F."/>
        </authorList>
    </citation>
    <scope>NUCLEOTIDE SEQUENCE [LARGE SCALE GENOMIC DNA]</scope>
</reference>